<dbReference type="InterPro" id="IPR053018">
    <property type="entry name" value="Elsinochrome_Biosynth-Asso"/>
</dbReference>
<dbReference type="OrthoDB" id="5427664at2759"/>
<dbReference type="AlphaFoldDB" id="A0A177CDK0"/>
<sequence>MGVFLSSLSTCAAKDPEGSSFQCGLPDTFESDGDIAGLGVFIAFAVAVITSLFASVYVLVIEGFEYFSKRDLYYHKLRMLADEYLISLSDAQAVTSLALLVTANFYVGCTISAYHYDLVCSLVLMSSAAHIGSLAVMHKYFDVDKCQGWQRVWQWVRFSLRVFMVIASFVLSNYLFRHRLESKIFPSFKPASDDITTNNRTHSTGLVLPAVCFIDHPGQSNAVVYNNFTASPNWTRNYTTHASSNHSASNGNSNTSTFAVMPAFATFNSNDDLSSDGDLKAFYCLIGACAVAALTSFLLVLFKKQGTCGHSLLCRHHFAYLLRWGCFFTTYIIALSSWNRFTKLQNWMIGSGWFEGSDTGERSIDSFGQLMPLILLALPVLALIEALAEKSDPPQKGDANWIGLQDKRNPDGFGA</sequence>
<feature type="transmembrane region" description="Helical" evidence="2">
    <location>
        <begin position="321"/>
        <end position="338"/>
    </location>
</feature>
<feature type="region of interest" description="Disordered" evidence="1">
    <location>
        <begin position="391"/>
        <end position="415"/>
    </location>
</feature>
<keyword evidence="4" id="KW-1185">Reference proteome</keyword>
<feature type="transmembrane region" description="Helical" evidence="2">
    <location>
        <begin position="37"/>
        <end position="64"/>
    </location>
</feature>
<dbReference type="GeneID" id="28763740"/>
<dbReference type="Proteomes" id="UP000077069">
    <property type="component" value="Unassembled WGS sequence"/>
</dbReference>
<accession>A0A177CDK0</accession>
<keyword evidence="2" id="KW-0812">Transmembrane</keyword>
<dbReference type="STRING" id="1460663.A0A177CDK0"/>
<feature type="transmembrane region" description="Helical" evidence="2">
    <location>
        <begin position="158"/>
        <end position="176"/>
    </location>
</feature>
<evidence type="ECO:0000313" key="4">
    <source>
        <dbReference type="Proteomes" id="UP000077069"/>
    </source>
</evidence>
<keyword evidence="2" id="KW-1133">Transmembrane helix</keyword>
<feature type="transmembrane region" description="Helical" evidence="2">
    <location>
        <begin position="113"/>
        <end position="137"/>
    </location>
</feature>
<proteinExistence type="predicted"/>
<reference evidence="3 4" key="1">
    <citation type="submission" date="2016-05" db="EMBL/GenBank/DDBJ databases">
        <title>Comparative analysis of secretome profiles of manganese(II)-oxidizing ascomycete fungi.</title>
        <authorList>
            <consortium name="DOE Joint Genome Institute"/>
            <person name="Zeiner C.A."/>
            <person name="Purvine S.O."/>
            <person name="Zink E.M."/>
            <person name="Wu S."/>
            <person name="Pasa-Tolic L."/>
            <person name="Chaput D.L."/>
            <person name="Haridas S."/>
            <person name="Grigoriev I.V."/>
            <person name="Santelli C.M."/>
            <person name="Hansel C.M."/>
        </authorList>
    </citation>
    <scope>NUCLEOTIDE SEQUENCE [LARGE SCALE GENOMIC DNA]</scope>
    <source>
        <strain evidence="3 4">AP3s5-JAC2a</strain>
    </source>
</reference>
<name>A0A177CDK0_9PLEO</name>
<protein>
    <submittedName>
        <fullName evidence="3">Uncharacterized protein</fullName>
    </submittedName>
</protein>
<feature type="transmembrane region" description="Helical" evidence="2">
    <location>
        <begin position="280"/>
        <end position="301"/>
    </location>
</feature>
<evidence type="ECO:0000256" key="1">
    <source>
        <dbReference type="SAM" id="MobiDB-lite"/>
    </source>
</evidence>
<dbReference type="RefSeq" id="XP_018035145.1">
    <property type="nucleotide sequence ID" value="XM_018180254.1"/>
</dbReference>
<keyword evidence="2" id="KW-0472">Membrane</keyword>
<evidence type="ECO:0000313" key="3">
    <source>
        <dbReference type="EMBL" id="OAG04780.1"/>
    </source>
</evidence>
<dbReference type="PANTHER" id="PTHR37577">
    <property type="entry name" value="INTEGRAL MEMBRANE PROTEIN"/>
    <property type="match status" value="1"/>
</dbReference>
<gene>
    <name evidence="3" type="ORF">CC84DRAFT_1176948</name>
</gene>
<dbReference type="EMBL" id="KV441553">
    <property type="protein sequence ID" value="OAG04780.1"/>
    <property type="molecule type" value="Genomic_DNA"/>
</dbReference>
<dbReference type="PANTHER" id="PTHR37577:SF1">
    <property type="entry name" value="INTEGRAL MEMBRANE PROTEIN"/>
    <property type="match status" value="1"/>
</dbReference>
<feature type="compositionally biased region" description="Basic and acidic residues" evidence="1">
    <location>
        <begin position="405"/>
        <end position="415"/>
    </location>
</feature>
<evidence type="ECO:0000256" key="2">
    <source>
        <dbReference type="SAM" id="Phobius"/>
    </source>
</evidence>
<dbReference type="InParanoid" id="A0A177CDK0"/>
<organism evidence="3 4">
    <name type="scientific">Paraphaeosphaeria sporulosa</name>
    <dbReference type="NCBI Taxonomy" id="1460663"/>
    <lineage>
        <taxon>Eukaryota</taxon>
        <taxon>Fungi</taxon>
        <taxon>Dikarya</taxon>
        <taxon>Ascomycota</taxon>
        <taxon>Pezizomycotina</taxon>
        <taxon>Dothideomycetes</taxon>
        <taxon>Pleosporomycetidae</taxon>
        <taxon>Pleosporales</taxon>
        <taxon>Massarineae</taxon>
        <taxon>Didymosphaeriaceae</taxon>
        <taxon>Paraphaeosphaeria</taxon>
    </lineage>
</organism>